<keyword evidence="7" id="KW-0808">Transferase</keyword>
<dbReference type="Pfam" id="PF00392">
    <property type="entry name" value="GntR"/>
    <property type="match status" value="1"/>
</dbReference>
<reference evidence="7 8" key="1">
    <citation type="submission" date="2020-04" db="EMBL/GenBank/DDBJ databases">
        <title>Global-level population genomics: horizontal gene transfer, symbiosis and evolution in Rhizobia.</title>
        <authorList>
            <person name="Gai Y."/>
        </authorList>
    </citation>
    <scope>NUCLEOTIDE SEQUENCE [LARGE SCALE GENOMIC DNA]</scope>
    <source>
        <strain evidence="7 8">BLR33</strain>
    </source>
</reference>
<proteinExistence type="inferred from homology"/>
<dbReference type="InterPro" id="IPR015421">
    <property type="entry name" value="PyrdxlP-dep_Trfase_major"/>
</dbReference>
<name>A0ABS7ICZ4_9HYPH</name>
<evidence type="ECO:0000256" key="5">
    <source>
        <dbReference type="ARBA" id="ARBA00023163"/>
    </source>
</evidence>
<dbReference type="PROSITE" id="PS50949">
    <property type="entry name" value="HTH_GNTR"/>
    <property type="match status" value="1"/>
</dbReference>
<keyword evidence="4" id="KW-0238">DNA-binding</keyword>
<dbReference type="InterPro" id="IPR036388">
    <property type="entry name" value="WH-like_DNA-bd_sf"/>
</dbReference>
<keyword evidence="8" id="KW-1185">Reference proteome</keyword>
<dbReference type="GO" id="GO:0008483">
    <property type="term" value="F:transaminase activity"/>
    <property type="evidence" value="ECO:0007669"/>
    <property type="project" value="UniProtKB-KW"/>
</dbReference>
<dbReference type="Proteomes" id="UP000770629">
    <property type="component" value="Unassembled WGS sequence"/>
</dbReference>
<dbReference type="Pfam" id="PF00155">
    <property type="entry name" value="Aminotran_1_2"/>
    <property type="match status" value="1"/>
</dbReference>
<dbReference type="CDD" id="cd07377">
    <property type="entry name" value="WHTH_GntR"/>
    <property type="match status" value="1"/>
</dbReference>
<dbReference type="RefSeq" id="WP_221118749.1">
    <property type="nucleotide sequence ID" value="NZ_JABDYF010000001.1"/>
</dbReference>
<organism evidence="7 8">
    <name type="scientific">Rhizobium lentis</name>
    <dbReference type="NCBI Taxonomy" id="1138194"/>
    <lineage>
        <taxon>Bacteria</taxon>
        <taxon>Pseudomonadati</taxon>
        <taxon>Pseudomonadota</taxon>
        <taxon>Alphaproteobacteria</taxon>
        <taxon>Hyphomicrobiales</taxon>
        <taxon>Rhizobiaceae</taxon>
        <taxon>Rhizobium/Agrobacterium group</taxon>
        <taxon>Rhizobium</taxon>
    </lineage>
</organism>
<feature type="domain" description="HTH gntR-type" evidence="6">
    <location>
        <begin position="15"/>
        <end position="83"/>
    </location>
</feature>
<evidence type="ECO:0000256" key="4">
    <source>
        <dbReference type="ARBA" id="ARBA00023125"/>
    </source>
</evidence>
<dbReference type="InterPro" id="IPR000524">
    <property type="entry name" value="Tscrpt_reg_HTH_GntR"/>
</dbReference>
<dbReference type="InterPro" id="IPR004839">
    <property type="entry name" value="Aminotransferase_I/II_large"/>
</dbReference>
<dbReference type="SMART" id="SM00345">
    <property type="entry name" value="HTH_GNTR"/>
    <property type="match status" value="1"/>
</dbReference>
<comment type="similarity">
    <text evidence="1">In the C-terminal section; belongs to the class-I pyridoxal-phosphate-dependent aminotransferase family.</text>
</comment>
<protein>
    <submittedName>
        <fullName evidence="7">PLP-dependent aminotransferase family protein</fullName>
    </submittedName>
</protein>
<keyword evidence="7" id="KW-0032">Aminotransferase</keyword>
<dbReference type="PANTHER" id="PTHR46577:SF1">
    <property type="entry name" value="HTH-TYPE TRANSCRIPTIONAL REGULATORY PROTEIN GABR"/>
    <property type="match status" value="1"/>
</dbReference>
<dbReference type="Gene3D" id="1.10.10.10">
    <property type="entry name" value="Winged helix-like DNA-binding domain superfamily/Winged helix DNA-binding domain"/>
    <property type="match status" value="1"/>
</dbReference>
<dbReference type="InterPro" id="IPR015424">
    <property type="entry name" value="PyrdxlP-dep_Trfase"/>
</dbReference>
<comment type="caution">
    <text evidence="7">The sequence shown here is derived from an EMBL/GenBank/DDBJ whole genome shotgun (WGS) entry which is preliminary data.</text>
</comment>
<evidence type="ECO:0000313" key="8">
    <source>
        <dbReference type="Proteomes" id="UP000770629"/>
    </source>
</evidence>
<evidence type="ECO:0000256" key="1">
    <source>
        <dbReference type="ARBA" id="ARBA00005384"/>
    </source>
</evidence>
<dbReference type="PANTHER" id="PTHR46577">
    <property type="entry name" value="HTH-TYPE TRANSCRIPTIONAL REGULATORY PROTEIN GABR"/>
    <property type="match status" value="1"/>
</dbReference>
<dbReference type="SUPFAM" id="SSF53383">
    <property type="entry name" value="PLP-dependent transferases"/>
    <property type="match status" value="1"/>
</dbReference>
<dbReference type="CDD" id="cd00609">
    <property type="entry name" value="AAT_like"/>
    <property type="match status" value="1"/>
</dbReference>
<accession>A0ABS7ICZ4</accession>
<dbReference type="EMBL" id="JABDYF010000001">
    <property type="protein sequence ID" value="MBX5088401.1"/>
    <property type="molecule type" value="Genomic_DNA"/>
</dbReference>
<dbReference type="InterPro" id="IPR051446">
    <property type="entry name" value="HTH_trans_reg/aminotransferase"/>
</dbReference>
<dbReference type="InterPro" id="IPR036390">
    <property type="entry name" value="WH_DNA-bd_sf"/>
</dbReference>
<evidence type="ECO:0000259" key="6">
    <source>
        <dbReference type="PROSITE" id="PS50949"/>
    </source>
</evidence>
<evidence type="ECO:0000256" key="2">
    <source>
        <dbReference type="ARBA" id="ARBA00022898"/>
    </source>
</evidence>
<keyword evidence="3" id="KW-0805">Transcription regulation</keyword>
<keyword evidence="2" id="KW-0663">Pyridoxal phosphate</keyword>
<dbReference type="SUPFAM" id="SSF46785">
    <property type="entry name" value="Winged helix' DNA-binding domain"/>
    <property type="match status" value="1"/>
</dbReference>
<sequence>MGTKLSLSIDRSASTSLSEQIHSGIRKAIEDGVLEQGARLPSWQDLSAELGVARGTVRAAYDRLAAAQLIEASRAAGTRVAQRPGAVADMQTRVDPGAFMQMYREMTQGPAFFQMGVPATDVFPATLFARLYGQAVRAGASAPLLYPDPRGELELRREIASFLAIARGMNCSPDQVIVTNGYAAGLGLALGALKLAGQPAWLEEPSFPWSRRGVELAGLSVAPIPVDAQGIDVEHGMRSCPGAKLAVVTPGQQAPLGHTLSLGRRLLLLDWAAANGAWIVEDDYLSELQLTGRAAPALASLDRAGRVIHIGSFSKTISPALRLGFVIVPPALVPLFAETAACLMPAPGPAVQMAVAEFIREGHYLRHIRRMKRLYASRQQAVLAALPSSDCVVDVSTPGLAVLLKLRDDISDVAVVSEALPFGLFPAPLSTWFASSASAQPGLLLGVASAPQRNLREACRRLLELAERYSKRNLCSFA</sequence>
<dbReference type="Gene3D" id="3.40.640.10">
    <property type="entry name" value="Type I PLP-dependent aspartate aminotransferase-like (Major domain)"/>
    <property type="match status" value="1"/>
</dbReference>
<evidence type="ECO:0000256" key="3">
    <source>
        <dbReference type="ARBA" id="ARBA00023015"/>
    </source>
</evidence>
<keyword evidence="5" id="KW-0804">Transcription</keyword>
<gene>
    <name evidence="7" type="ORF">HJB60_04320</name>
</gene>
<evidence type="ECO:0000313" key="7">
    <source>
        <dbReference type="EMBL" id="MBX5088401.1"/>
    </source>
</evidence>